<organism evidence="2 3">
    <name type="scientific">Paraburkholderia franconis</name>
    <dbReference type="NCBI Taxonomy" id="2654983"/>
    <lineage>
        <taxon>Bacteria</taxon>
        <taxon>Pseudomonadati</taxon>
        <taxon>Pseudomonadota</taxon>
        <taxon>Betaproteobacteria</taxon>
        <taxon>Burkholderiales</taxon>
        <taxon>Burkholderiaceae</taxon>
        <taxon>Paraburkholderia</taxon>
    </lineage>
</organism>
<evidence type="ECO:0000313" key="2">
    <source>
        <dbReference type="EMBL" id="MPW16122.1"/>
    </source>
</evidence>
<comment type="caution">
    <text evidence="2">The sequence shown here is derived from an EMBL/GenBank/DDBJ whole genome shotgun (WGS) entry which is preliminary data.</text>
</comment>
<dbReference type="EMBL" id="WHNP01000003">
    <property type="protein sequence ID" value="MPW16122.1"/>
    <property type="molecule type" value="Genomic_DNA"/>
</dbReference>
<keyword evidence="3" id="KW-1185">Reference proteome</keyword>
<dbReference type="Proteomes" id="UP000484381">
    <property type="component" value="Unassembled WGS sequence"/>
</dbReference>
<reference evidence="2 3" key="1">
    <citation type="submission" date="2019-10" db="EMBL/GenBank/DDBJ databases">
        <title>Paraburkholderia sp. isolated from nodules of Mimosa pudica from Brazilian Atlantic Forest soils.</title>
        <authorList>
            <person name="Paulitsch F."/>
            <person name="Hungria M."/>
            <person name="Dall'Agnol R."/>
        </authorList>
    </citation>
    <scope>NUCLEOTIDE SEQUENCE [LARGE SCALE GENOMIC DNA]</scope>
    <source>
        <strain evidence="2 3">CNPSo 3157</strain>
    </source>
</reference>
<dbReference type="AlphaFoldDB" id="A0A7X1TEC7"/>
<name>A0A7X1TEC7_9BURK</name>
<evidence type="ECO:0000313" key="3">
    <source>
        <dbReference type="Proteomes" id="UP000484381"/>
    </source>
</evidence>
<feature type="compositionally biased region" description="Polar residues" evidence="1">
    <location>
        <begin position="1"/>
        <end position="10"/>
    </location>
</feature>
<sequence length="69" mass="7187">MGNWSVVNRSGKSKSAPENFPVDSAATERRSGLDGNSLISLEVLRAVQHGGNRLAIAPGVCPEEGHSAT</sequence>
<proteinExistence type="predicted"/>
<protein>
    <submittedName>
        <fullName evidence="2">Uncharacterized protein</fullName>
    </submittedName>
</protein>
<evidence type="ECO:0000256" key="1">
    <source>
        <dbReference type="SAM" id="MobiDB-lite"/>
    </source>
</evidence>
<accession>A0A7X1TEC7</accession>
<feature type="region of interest" description="Disordered" evidence="1">
    <location>
        <begin position="1"/>
        <end position="31"/>
    </location>
</feature>
<gene>
    <name evidence="2" type="ORF">GCT13_04065</name>
</gene>